<evidence type="ECO:0000313" key="3">
    <source>
        <dbReference type="EMBL" id="GAA1958463.1"/>
    </source>
</evidence>
<evidence type="ECO:0000256" key="2">
    <source>
        <dbReference type="SAM" id="Phobius"/>
    </source>
</evidence>
<keyword evidence="4" id="KW-1185">Reference proteome</keyword>
<evidence type="ECO:0000256" key="1">
    <source>
        <dbReference type="SAM" id="MobiDB-lite"/>
    </source>
</evidence>
<feature type="compositionally biased region" description="Low complexity" evidence="1">
    <location>
        <begin position="51"/>
        <end position="83"/>
    </location>
</feature>
<gene>
    <name evidence="3" type="ORF">GCM10009717_26210</name>
</gene>
<keyword evidence="2" id="KW-0472">Membrane</keyword>
<proteinExistence type="predicted"/>
<dbReference type="EMBL" id="BAAAMK010000004">
    <property type="protein sequence ID" value="GAA1958463.1"/>
    <property type="molecule type" value="Genomic_DNA"/>
</dbReference>
<dbReference type="Proteomes" id="UP001499954">
    <property type="component" value="Unassembled WGS sequence"/>
</dbReference>
<feature type="transmembrane region" description="Helical" evidence="2">
    <location>
        <begin position="33"/>
        <end position="55"/>
    </location>
</feature>
<accession>A0ABN2QUR0</accession>
<feature type="region of interest" description="Disordered" evidence="1">
    <location>
        <begin position="1"/>
        <end position="25"/>
    </location>
</feature>
<evidence type="ECO:0000313" key="4">
    <source>
        <dbReference type="Proteomes" id="UP001499954"/>
    </source>
</evidence>
<evidence type="ECO:0008006" key="5">
    <source>
        <dbReference type="Google" id="ProtNLM"/>
    </source>
</evidence>
<name>A0ABN2QUR0_9MICO</name>
<protein>
    <recommendedName>
        <fullName evidence="5">DUF3558 domain-containing protein</fullName>
    </recommendedName>
</protein>
<organism evidence="3 4">
    <name type="scientific">Agromyces allii</name>
    <dbReference type="NCBI Taxonomy" id="393607"/>
    <lineage>
        <taxon>Bacteria</taxon>
        <taxon>Bacillati</taxon>
        <taxon>Actinomycetota</taxon>
        <taxon>Actinomycetes</taxon>
        <taxon>Micrococcales</taxon>
        <taxon>Microbacteriaceae</taxon>
        <taxon>Agromyces</taxon>
    </lineage>
</organism>
<feature type="region of interest" description="Disordered" evidence="1">
    <location>
        <begin position="51"/>
        <end position="87"/>
    </location>
</feature>
<comment type="caution">
    <text evidence="3">The sequence shown here is derived from an EMBL/GenBank/DDBJ whole genome shotgun (WGS) entry which is preliminary data.</text>
</comment>
<keyword evidence="2" id="KW-0812">Transmembrane</keyword>
<reference evidence="3 4" key="1">
    <citation type="journal article" date="2019" name="Int. J. Syst. Evol. Microbiol.">
        <title>The Global Catalogue of Microorganisms (GCM) 10K type strain sequencing project: providing services to taxonomists for standard genome sequencing and annotation.</title>
        <authorList>
            <consortium name="The Broad Institute Genomics Platform"/>
            <consortium name="The Broad Institute Genome Sequencing Center for Infectious Disease"/>
            <person name="Wu L."/>
            <person name="Ma J."/>
        </authorList>
    </citation>
    <scope>NUCLEOTIDE SEQUENCE [LARGE SCALE GENOMIC DNA]</scope>
    <source>
        <strain evidence="3 4">JCM 13584</strain>
    </source>
</reference>
<sequence length="208" mass="20961">MTDAAAQRLGVGPEAPRRAHGYAPRMETRRNGYLLALALVGAGALLTACTSGSALPSDPPSSSSAPPATSEPSADASPDPEASGTATTCDTVLTPAAAADLAADGLEPVEVAQTSYPFADELAEAGALVCKWGKPSSDVSMLVVQLSGVETDDWTDELTAAGYVETGDPVEGAWTGPIDGGTGLPSVVLVEGDRLTFVSAPDFVDDLA</sequence>
<keyword evidence="2" id="KW-1133">Transmembrane helix</keyword>